<feature type="compositionally biased region" description="Acidic residues" evidence="1">
    <location>
        <begin position="57"/>
        <end position="76"/>
    </location>
</feature>
<keyword evidence="3" id="KW-1185">Reference proteome</keyword>
<proteinExistence type="predicted"/>
<gene>
    <name evidence="2" type="ORF">Amon01_000865800</name>
</gene>
<evidence type="ECO:0000313" key="3">
    <source>
        <dbReference type="Proteomes" id="UP001165063"/>
    </source>
</evidence>
<organism evidence="2 3">
    <name type="scientific">Ambrosiozyma monospora</name>
    <name type="common">Yeast</name>
    <name type="synonym">Endomycopsis monosporus</name>
    <dbReference type="NCBI Taxonomy" id="43982"/>
    <lineage>
        <taxon>Eukaryota</taxon>
        <taxon>Fungi</taxon>
        <taxon>Dikarya</taxon>
        <taxon>Ascomycota</taxon>
        <taxon>Saccharomycotina</taxon>
        <taxon>Pichiomycetes</taxon>
        <taxon>Pichiales</taxon>
        <taxon>Pichiaceae</taxon>
        <taxon>Ambrosiozyma</taxon>
    </lineage>
</organism>
<protein>
    <submittedName>
        <fullName evidence="2">Unnamed protein product</fullName>
    </submittedName>
</protein>
<feature type="region of interest" description="Disordered" evidence="1">
    <location>
        <begin position="31"/>
        <end position="76"/>
    </location>
</feature>
<evidence type="ECO:0000256" key="1">
    <source>
        <dbReference type="SAM" id="MobiDB-lite"/>
    </source>
</evidence>
<evidence type="ECO:0000313" key="2">
    <source>
        <dbReference type="EMBL" id="GMG58569.1"/>
    </source>
</evidence>
<comment type="caution">
    <text evidence="2">The sequence shown here is derived from an EMBL/GenBank/DDBJ whole genome shotgun (WGS) entry which is preliminary data.</text>
</comment>
<dbReference type="EMBL" id="BSXU01008104">
    <property type="protein sequence ID" value="GMG58569.1"/>
    <property type="molecule type" value="Genomic_DNA"/>
</dbReference>
<name>A0A9W6Z0T3_AMBMO</name>
<dbReference type="AlphaFoldDB" id="A0A9W6Z0T3"/>
<sequence>MSDRLKSARRSALKALQFLVQAGLMVQVVDDGVDDNGKNGNGNGNGNKKKRKRIGDDDGDEEGDGDGDGDEDEDGDEVCYEQVGTHIFRSEELNCIVRSGFFYIDESIFCDGDHISIEGFR</sequence>
<reference evidence="2" key="1">
    <citation type="submission" date="2023-04" db="EMBL/GenBank/DDBJ databases">
        <title>Ambrosiozyma monospora NBRC 1965.</title>
        <authorList>
            <person name="Ichikawa N."/>
            <person name="Sato H."/>
            <person name="Tonouchi N."/>
        </authorList>
    </citation>
    <scope>NUCLEOTIDE SEQUENCE</scope>
    <source>
        <strain evidence="2">NBRC 1965</strain>
    </source>
</reference>
<accession>A0A9W6Z0T3</accession>
<dbReference type="Proteomes" id="UP001165063">
    <property type="component" value="Unassembled WGS sequence"/>
</dbReference>